<feature type="compositionally biased region" description="Acidic residues" evidence="3">
    <location>
        <begin position="973"/>
        <end position="982"/>
    </location>
</feature>
<keyword evidence="2" id="KW-0964">Secreted</keyword>
<dbReference type="SUPFAM" id="SSF51120">
    <property type="entry name" value="beta-Roll"/>
    <property type="match status" value="1"/>
</dbReference>
<comment type="subcellular location">
    <subcellularLocation>
        <location evidence="1">Secreted</location>
    </subcellularLocation>
</comment>
<evidence type="ECO:0000313" key="4">
    <source>
        <dbReference type="EMBL" id="RKS80485.1"/>
    </source>
</evidence>
<feature type="region of interest" description="Disordered" evidence="3">
    <location>
        <begin position="949"/>
        <end position="982"/>
    </location>
</feature>
<feature type="region of interest" description="Disordered" evidence="3">
    <location>
        <begin position="695"/>
        <end position="760"/>
    </location>
</feature>
<dbReference type="Gene3D" id="2.120.10.30">
    <property type="entry name" value="TolB, C-terminal domain"/>
    <property type="match status" value="1"/>
</dbReference>
<accession>A0A420XUH9</accession>
<dbReference type="NCBIfam" id="NF041518">
    <property type="entry name" value="choice_anch_Q"/>
    <property type="match status" value="1"/>
</dbReference>
<sequence length="982" mass="98743">MGENSRGRRRLAMTVSAALVLGGVSSAVVVIGATPALATTVTVTSTADLPDADLSDGVCAAAGGACTLRAAVQQTDALPGMDTVTVPPGTYLLDSALRVEDSLFLNAPGGAATTVLDGQHHDSVLEVRTAELLVCDSARNSVVSVDRNGQRNGTLVSPGAGGLSIPGAVTPGNDGDVYVTGFSTGVVRYDGRTGAPKSVFVANGSGGLGGATDAEFHGDYLYVTDYVASRVLRYDRFTGAFVDVVVPARSGGLANPNSLLFRGNELLVTSAGSDAVLRYDAGTGAYLGALVAPFSGGLDTPRGMVVRGGSLYVSSWANDRVLKYDATTGAYQSTFVTAGSGGLDRPTDLVFSEDGDLLVLSFGTRQVLRYSGTTGAYRGVHLAGTAGSPLLDTPACLAPRVGTGHGPIVSVTGLTLRNGRSDVGVPGAGLYVNAGASVTLSDSVVRDNSSSVFGGGISNWGVLDVRRSEVRDNSLPEGGGGQTSQGGGIFNNGSLTLTDTTLAGNVATRGGGLSNLKHADLVGVTVSGNRVWGGGGGIRNVSDDAVLDISFSTITGNEANRPGGSGEPDRFGGGIMNLGPVAQVNVANSVIAGNTDNRDRFQSGYGPDCYSPTTFRMTSHRDNLLGVLSDSCVIRDTIFGDHSTIQSGTGEAPLDPRLGPLGANGGLPRTHALLSGSPAIDADVSGTSATFFDCGTHDARQQPRPVDGDLDGTPRCDLGAYEYQPPSDGDGVSPATEDGAPHGGDGNSDGIPDRLQPGVASLPAANGAGYVTFVASPGSVLQDVHTTAPAPGAPAGVRLPVGAFSFSVTASPTATVQLLLPPGTAPDAYWKHGPRPGAPTPAWYDFSFAGGTGATVSGDTVTLHLVDGVRGDSDLTANGIVTDPGGPVTLLRCDGQVATIVGTEGNDRITGTAGDDVIVALGGKDKVQGGDGNDVVCGGAGDDTIHGGAGDDHLFGGDGHDSLHGGPGADLLDGLDDDSVKG</sequence>
<protein>
    <submittedName>
        <fullName evidence="4">CSLREA domain-containing protein</fullName>
    </submittedName>
</protein>
<dbReference type="NCBIfam" id="NF041766">
    <property type="entry name" value="choice_anch_U"/>
    <property type="match status" value="1"/>
</dbReference>
<reference evidence="4 5" key="1">
    <citation type="submission" date="2018-10" db="EMBL/GenBank/DDBJ databases">
        <title>Genomic Encyclopedia of Archaeal and Bacterial Type Strains, Phase II (KMG-II): from individual species to whole genera.</title>
        <authorList>
            <person name="Goeker M."/>
        </authorList>
    </citation>
    <scope>NUCLEOTIDE SEQUENCE [LARGE SCALE GENOMIC DNA]</scope>
    <source>
        <strain evidence="4 5">RP-AC37</strain>
    </source>
</reference>
<evidence type="ECO:0000256" key="2">
    <source>
        <dbReference type="ARBA" id="ARBA00022525"/>
    </source>
</evidence>
<dbReference type="PANTHER" id="PTHR38340:SF1">
    <property type="entry name" value="S-LAYER PROTEIN"/>
    <property type="match status" value="1"/>
</dbReference>
<dbReference type="InterPro" id="IPR050557">
    <property type="entry name" value="RTX_toxin/Mannuronan_C5-epim"/>
</dbReference>
<dbReference type="InterPro" id="IPR011042">
    <property type="entry name" value="6-blade_b-propeller_TolB-like"/>
</dbReference>
<evidence type="ECO:0000313" key="5">
    <source>
        <dbReference type="Proteomes" id="UP000281955"/>
    </source>
</evidence>
<dbReference type="InterPro" id="IPR018511">
    <property type="entry name" value="Hemolysin-typ_Ca-bd_CS"/>
</dbReference>
<dbReference type="Proteomes" id="UP000281955">
    <property type="component" value="Unassembled WGS sequence"/>
</dbReference>
<dbReference type="AlphaFoldDB" id="A0A420XUH9"/>
<dbReference type="GO" id="GO:0005576">
    <property type="term" value="C:extracellular region"/>
    <property type="evidence" value="ECO:0007669"/>
    <property type="project" value="UniProtKB-SubCell"/>
</dbReference>
<dbReference type="InterPro" id="IPR053784">
    <property type="entry name" value="Choice_anch_U_dom"/>
</dbReference>
<feature type="compositionally biased region" description="Basic and acidic residues" evidence="3">
    <location>
        <begin position="949"/>
        <end position="963"/>
    </location>
</feature>
<dbReference type="InterPro" id="IPR011049">
    <property type="entry name" value="Serralysin-like_metalloprot_C"/>
</dbReference>
<dbReference type="PRINTS" id="PR00313">
    <property type="entry name" value="CABNDNGRPT"/>
</dbReference>
<feature type="region of interest" description="Disordered" evidence="3">
    <location>
        <begin position="471"/>
        <end position="491"/>
    </location>
</feature>
<dbReference type="InterPro" id="IPR011050">
    <property type="entry name" value="Pectin_lyase_fold/virulence"/>
</dbReference>
<dbReference type="PANTHER" id="PTHR38340">
    <property type="entry name" value="S-LAYER PROTEIN"/>
    <property type="match status" value="1"/>
</dbReference>
<name>A0A420XUH9_9ACTN</name>
<dbReference type="InterPro" id="IPR001343">
    <property type="entry name" value="Hemolysn_Ca-bd"/>
</dbReference>
<gene>
    <name evidence="4" type="ORF">CLV35_0920</name>
</gene>
<feature type="compositionally biased region" description="Gly residues" evidence="3">
    <location>
        <begin position="477"/>
        <end position="490"/>
    </location>
</feature>
<dbReference type="GO" id="GO:0005509">
    <property type="term" value="F:calcium ion binding"/>
    <property type="evidence" value="ECO:0007669"/>
    <property type="project" value="InterPro"/>
</dbReference>
<dbReference type="PROSITE" id="PS00330">
    <property type="entry name" value="HEMOLYSIN_CALCIUM"/>
    <property type="match status" value="2"/>
</dbReference>
<comment type="caution">
    <text evidence="4">The sequence shown here is derived from an EMBL/GenBank/DDBJ whole genome shotgun (WGS) entry which is preliminary data.</text>
</comment>
<dbReference type="SUPFAM" id="SSF101898">
    <property type="entry name" value="NHL repeat"/>
    <property type="match status" value="1"/>
</dbReference>
<organism evidence="4 5">
    <name type="scientific">Motilibacter peucedani</name>
    <dbReference type="NCBI Taxonomy" id="598650"/>
    <lineage>
        <taxon>Bacteria</taxon>
        <taxon>Bacillati</taxon>
        <taxon>Actinomycetota</taxon>
        <taxon>Actinomycetes</taxon>
        <taxon>Motilibacterales</taxon>
        <taxon>Motilibacteraceae</taxon>
        <taxon>Motilibacter</taxon>
    </lineage>
</organism>
<evidence type="ECO:0000256" key="3">
    <source>
        <dbReference type="SAM" id="MobiDB-lite"/>
    </source>
</evidence>
<proteinExistence type="predicted"/>
<dbReference type="SUPFAM" id="SSF51126">
    <property type="entry name" value="Pectin lyase-like"/>
    <property type="match status" value="1"/>
</dbReference>
<dbReference type="InParanoid" id="A0A420XUH9"/>
<keyword evidence="5" id="KW-1185">Reference proteome</keyword>
<dbReference type="InterPro" id="IPR059226">
    <property type="entry name" value="Choice_anch_Q_dom"/>
</dbReference>
<dbReference type="Pfam" id="PF00353">
    <property type="entry name" value="HemolysinCabind"/>
    <property type="match status" value="2"/>
</dbReference>
<dbReference type="Gene3D" id="2.150.10.10">
    <property type="entry name" value="Serralysin-like metalloprotease, C-terminal"/>
    <property type="match status" value="1"/>
</dbReference>
<evidence type="ECO:0000256" key="1">
    <source>
        <dbReference type="ARBA" id="ARBA00004613"/>
    </source>
</evidence>
<dbReference type="EMBL" id="RBWV01000009">
    <property type="protein sequence ID" value="RKS80485.1"/>
    <property type="molecule type" value="Genomic_DNA"/>
</dbReference>